<gene>
    <name evidence="2" type="ORF">SAMN04487884_1456</name>
</gene>
<keyword evidence="1" id="KW-1133">Transmembrane helix</keyword>
<evidence type="ECO:0000313" key="3">
    <source>
        <dbReference type="Proteomes" id="UP000182584"/>
    </source>
</evidence>
<dbReference type="EMBL" id="FOGJ01000045">
    <property type="protein sequence ID" value="SES41599.1"/>
    <property type="molecule type" value="Genomic_DNA"/>
</dbReference>
<name>A0A1H9X693_BUTFI</name>
<dbReference type="eggNOG" id="ENOG502ZC4N">
    <property type="taxonomic scope" value="Bacteria"/>
</dbReference>
<organism evidence="2 3">
    <name type="scientific">Butyrivibrio fibrisolvens</name>
    <dbReference type="NCBI Taxonomy" id="831"/>
    <lineage>
        <taxon>Bacteria</taxon>
        <taxon>Bacillati</taxon>
        <taxon>Bacillota</taxon>
        <taxon>Clostridia</taxon>
        <taxon>Lachnospirales</taxon>
        <taxon>Lachnospiraceae</taxon>
        <taxon>Butyrivibrio</taxon>
    </lineage>
</organism>
<keyword evidence="1" id="KW-0812">Transmembrane</keyword>
<feature type="transmembrane region" description="Helical" evidence="1">
    <location>
        <begin position="35"/>
        <end position="59"/>
    </location>
</feature>
<dbReference type="AlphaFoldDB" id="A0A1H9X693"/>
<accession>A0A1H9X693</accession>
<reference evidence="2 3" key="1">
    <citation type="submission" date="2016-10" db="EMBL/GenBank/DDBJ databases">
        <authorList>
            <person name="de Groot N.N."/>
        </authorList>
    </citation>
    <scope>NUCLEOTIDE SEQUENCE [LARGE SCALE GENOMIC DNA]</scope>
    <source>
        <strain evidence="2 3">AR40</strain>
    </source>
</reference>
<proteinExistence type="predicted"/>
<keyword evidence="1" id="KW-0472">Membrane</keyword>
<dbReference type="RefSeq" id="WP_074758949.1">
    <property type="nucleotide sequence ID" value="NZ_FOGJ01000045.1"/>
</dbReference>
<evidence type="ECO:0000256" key="1">
    <source>
        <dbReference type="SAM" id="Phobius"/>
    </source>
</evidence>
<dbReference type="Proteomes" id="UP000182584">
    <property type="component" value="Unassembled WGS sequence"/>
</dbReference>
<evidence type="ECO:0000313" key="2">
    <source>
        <dbReference type="EMBL" id="SES41599.1"/>
    </source>
</evidence>
<sequence length="193" mass="21527">MSNRDNYKKAFSALQTSCDFSLEDEKMAILKRKTVIKNVVAAAAICLAVIALSGTAYAANVGGIQRIIQLWIHGDQTTATIEFDGAGNYTMEYTDEDGNIRESGGGGIAIEPDGTERPLTEEELLADLVNDVDVEYYDDGRVILYFMDQVVDITDKFEDGYCYVFLDGEDEDLYVTVKYQDGWSISPDKYPEY</sequence>
<protein>
    <submittedName>
        <fullName evidence="2">Uncharacterized protein</fullName>
    </submittedName>
</protein>
<dbReference type="OrthoDB" id="2051225at2"/>